<evidence type="ECO:0000313" key="3">
    <source>
        <dbReference type="Proteomes" id="UP000886595"/>
    </source>
</evidence>
<sequence>MQLLWLQSQFSGRYYQTQVTKLRLRSRLATAFWPSSCSALSSRSSRRGQLQRLAIHLCVRAPTVIILHHGISGPSRLLPPYRRGQPDSSSNQASPSGFEVKQATMVIFSSFAHLAL</sequence>
<accession>A0A8X7SHB6</accession>
<dbReference type="Proteomes" id="UP000886595">
    <property type="component" value="Unassembled WGS sequence"/>
</dbReference>
<name>A0A8X7SHB6_BRACI</name>
<dbReference type="EMBL" id="JAAMPC010000006">
    <property type="protein sequence ID" value="KAG2306333.1"/>
    <property type="molecule type" value="Genomic_DNA"/>
</dbReference>
<feature type="compositionally biased region" description="Polar residues" evidence="1">
    <location>
        <begin position="86"/>
        <end position="95"/>
    </location>
</feature>
<proteinExistence type="predicted"/>
<protein>
    <submittedName>
        <fullName evidence="2">Uncharacterized protein</fullName>
    </submittedName>
</protein>
<keyword evidence="3" id="KW-1185">Reference proteome</keyword>
<evidence type="ECO:0000256" key="1">
    <source>
        <dbReference type="SAM" id="MobiDB-lite"/>
    </source>
</evidence>
<organism evidence="2 3">
    <name type="scientific">Brassica carinata</name>
    <name type="common">Ethiopian mustard</name>
    <name type="synonym">Abyssinian cabbage</name>
    <dbReference type="NCBI Taxonomy" id="52824"/>
    <lineage>
        <taxon>Eukaryota</taxon>
        <taxon>Viridiplantae</taxon>
        <taxon>Streptophyta</taxon>
        <taxon>Embryophyta</taxon>
        <taxon>Tracheophyta</taxon>
        <taxon>Spermatophyta</taxon>
        <taxon>Magnoliopsida</taxon>
        <taxon>eudicotyledons</taxon>
        <taxon>Gunneridae</taxon>
        <taxon>Pentapetalae</taxon>
        <taxon>rosids</taxon>
        <taxon>malvids</taxon>
        <taxon>Brassicales</taxon>
        <taxon>Brassicaceae</taxon>
        <taxon>Brassiceae</taxon>
        <taxon>Brassica</taxon>
    </lineage>
</organism>
<gene>
    <name evidence="2" type="ORF">Bca52824_026081</name>
</gene>
<reference evidence="2 3" key="1">
    <citation type="submission" date="2020-02" db="EMBL/GenBank/DDBJ databases">
        <authorList>
            <person name="Ma Q."/>
            <person name="Huang Y."/>
            <person name="Song X."/>
            <person name="Pei D."/>
        </authorList>
    </citation>
    <scope>NUCLEOTIDE SEQUENCE [LARGE SCALE GENOMIC DNA]</scope>
    <source>
        <strain evidence="2">Sxm20200214</strain>
        <tissue evidence="2">Leaf</tissue>
    </source>
</reference>
<dbReference type="AlphaFoldDB" id="A0A8X7SHB6"/>
<evidence type="ECO:0000313" key="2">
    <source>
        <dbReference type="EMBL" id="KAG2306333.1"/>
    </source>
</evidence>
<feature type="region of interest" description="Disordered" evidence="1">
    <location>
        <begin position="77"/>
        <end position="97"/>
    </location>
</feature>
<comment type="caution">
    <text evidence="2">The sequence shown here is derived from an EMBL/GenBank/DDBJ whole genome shotgun (WGS) entry which is preliminary data.</text>
</comment>